<dbReference type="Proteomes" id="UP000828390">
    <property type="component" value="Unassembled WGS sequence"/>
</dbReference>
<evidence type="ECO:0000313" key="1">
    <source>
        <dbReference type="EMBL" id="KAH3797239.1"/>
    </source>
</evidence>
<evidence type="ECO:0000313" key="2">
    <source>
        <dbReference type="Proteomes" id="UP000828390"/>
    </source>
</evidence>
<organism evidence="1 2">
    <name type="scientific">Dreissena polymorpha</name>
    <name type="common">Zebra mussel</name>
    <name type="synonym">Mytilus polymorpha</name>
    <dbReference type="NCBI Taxonomy" id="45954"/>
    <lineage>
        <taxon>Eukaryota</taxon>
        <taxon>Metazoa</taxon>
        <taxon>Spiralia</taxon>
        <taxon>Lophotrochozoa</taxon>
        <taxon>Mollusca</taxon>
        <taxon>Bivalvia</taxon>
        <taxon>Autobranchia</taxon>
        <taxon>Heteroconchia</taxon>
        <taxon>Euheterodonta</taxon>
        <taxon>Imparidentia</taxon>
        <taxon>Neoheterodontei</taxon>
        <taxon>Myida</taxon>
        <taxon>Dreissenoidea</taxon>
        <taxon>Dreissenidae</taxon>
        <taxon>Dreissena</taxon>
    </lineage>
</organism>
<gene>
    <name evidence="1" type="ORF">DPMN_150816</name>
</gene>
<name>A0A9D4J5Y0_DREPO</name>
<keyword evidence="2" id="KW-1185">Reference proteome</keyword>
<reference evidence="1" key="2">
    <citation type="submission" date="2020-11" db="EMBL/GenBank/DDBJ databases">
        <authorList>
            <person name="McCartney M.A."/>
            <person name="Auch B."/>
            <person name="Kono T."/>
            <person name="Mallez S."/>
            <person name="Becker A."/>
            <person name="Gohl D.M."/>
            <person name="Silverstein K.A.T."/>
            <person name="Koren S."/>
            <person name="Bechman K.B."/>
            <person name="Herman A."/>
            <person name="Abrahante J.E."/>
            <person name="Garbe J."/>
        </authorList>
    </citation>
    <scope>NUCLEOTIDE SEQUENCE</scope>
    <source>
        <strain evidence="1">Duluth1</strain>
        <tissue evidence="1">Whole animal</tissue>
    </source>
</reference>
<protein>
    <submittedName>
        <fullName evidence="1">Uncharacterized protein</fullName>
    </submittedName>
</protein>
<sequence length="60" mass="6579">MTTQRSSGRQVRCGLPREAHPRGWTSIVQSSFSSDGLDGDFPKRAFDNIIAQRVVSGDLS</sequence>
<dbReference type="AlphaFoldDB" id="A0A9D4J5Y0"/>
<reference evidence="1" key="1">
    <citation type="journal article" date="2019" name="bioRxiv">
        <title>The Genome of the Zebra Mussel, Dreissena polymorpha: A Resource for Invasive Species Research.</title>
        <authorList>
            <person name="McCartney M.A."/>
            <person name="Auch B."/>
            <person name="Kono T."/>
            <person name="Mallez S."/>
            <person name="Zhang Y."/>
            <person name="Obille A."/>
            <person name="Becker A."/>
            <person name="Abrahante J.E."/>
            <person name="Garbe J."/>
            <person name="Badalamenti J.P."/>
            <person name="Herman A."/>
            <person name="Mangelson H."/>
            <person name="Liachko I."/>
            <person name="Sullivan S."/>
            <person name="Sone E.D."/>
            <person name="Koren S."/>
            <person name="Silverstein K.A.T."/>
            <person name="Beckman K.B."/>
            <person name="Gohl D.M."/>
        </authorList>
    </citation>
    <scope>NUCLEOTIDE SEQUENCE</scope>
    <source>
        <strain evidence="1">Duluth1</strain>
        <tissue evidence="1">Whole animal</tissue>
    </source>
</reference>
<accession>A0A9D4J5Y0</accession>
<dbReference type="EMBL" id="JAIWYP010000007">
    <property type="protein sequence ID" value="KAH3797239.1"/>
    <property type="molecule type" value="Genomic_DNA"/>
</dbReference>
<proteinExistence type="predicted"/>
<comment type="caution">
    <text evidence="1">The sequence shown here is derived from an EMBL/GenBank/DDBJ whole genome shotgun (WGS) entry which is preliminary data.</text>
</comment>